<dbReference type="InterPro" id="IPR051260">
    <property type="entry name" value="Diverse_substr_monoxygenases"/>
</dbReference>
<dbReference type="Pfam" id="PF00296">
    <property type="entry name" value="Bac_luciferase"/>
    <property type="match status" value="1"/>
</dbReference>
<organism evidence="6 7">
    <name type="scientific">Polluticaenibacter yanchengensis</name>
    <dbReference type="NCBI Taxonomy" id="3014562"/>
    <lineage>
        <taxon>Bacteria</taxon>
        <taxon>Pseudomonadati</taxon>
        <taxon>Bacteroidota</taxon>
        <taxon>Chitinophagia</taxon>
        <taxon>Chitinophagales</taxon>
        <taxon>Chitinophagaceae</taxon>
        <taxon>Polluticaenibacter</taxon>
    </lineage>
</organism>
<evidence type="ECO:0000313" key="7">
    <source>
        <dbReference type="Proteomes" id="UP001210231"/>
    </source>
</evidence>
<dbReference type="InterPro" id="IPR011251">
    <property type="entry name" value="Luciferase-like_dom"/>
</dbReference>
<dbReference type="EMBL" id="JAQGEF010000002">
    <property type="protein sequence ID" value="MDA3613526.1"/>
    <property type="molecule type" value="Genomic_DNA"/>
</dbReference>
<dbReference type="SUPFAM" id="SSF51679">
    <property type="entry name" value="Bacterial luciferase-like"/>
    <property type="match status" value="1"/>
</dbReference>
<evidence type="ECO:0000313" key="6">
    <source>
        <dbReference type="EMBL" id="MDA3613526.1"/>
    </source>
</evidence>
<evidence type="ECO:0000256" key="4">
    <source>
        <dbReference type="ARBA" id="ARBA00023033"/>
    </source>
</evidence>
<evidence type="ECO:0000256" key="2">
    <source>
        <dbReference type="ARBA" id="ARBA00022643"/>
    </source>
</evidence>
<dbReference type="Proteomes" id="UP001210231">
    <property type="component" value="Unassembled WGS sequence"/>
</dbReference>
<keyword evidence="1" id="KW-0285">Flavoprotein</keyword>
<keyword evidence="7" id="KW-1185">Reference proteome</keyword>
<evidence type="ECO:0000256" key="3">
    <source>
        <dbReference type="ARBA" id="ARBA00023002"/>
    </source>
</evidence>
<keyword evidence="4" id="KW-0503">Monooxygenase</keyword>
<sequence>MAILNSFFTKKHFPFGNCYTKESKLNLILQTNSLEIKKMIIGLHLGNGYGSQPGAWRFPGVEPENYTSFDARVKQAQAAERGKFQFVFLPDGPGAIMSDIETESPGFNLDVMMTLAAVARETGHIGLVATGSTTFNEPFNLARQFKALDIMSHGRVGWNAITSSGEDVAANYGKKIPSSEDRYGRAHEVVQLVQSLWGSWGKNAWIHNQETGQFAKKKRLYPLIYKENSWVPEDHFTFRHRNKVNPSFFMLEEVRMHTN</sequence>
<comment type="caution">
    <text evidence="6">The sequence shown here is derived from an EMBL/GenBank/DDBJ whole genome shotgun (WGS) entry which is preliminary data.</text>
</comment>
<protein>
    <submittedName>
        <fullName evidence="6">LLM class flavin-dependent oxidoreductase</fullName>
    </submittedName>
</protein>
<gene>
    <name evidence="6" type="ORF">O3P16_01795</name>
</gene>
<keyword evidence="2" id="KW-0288">FMN</keyword>
<evidence type="ECO:0000259" key="5">
    <source>
        <dbReference type="Pfam" id="PF00296"/>
    </source>
</evidence>
<keyword evidence="3" id="KW-0560">Oxidoreductase</keyword>
<accession>A0ABT4UFB2</accession>
<proteinExistence type="predicted"/>
<name>A0ABT4UFB2_9BACT</name>
<reference evidence="6 7" key="1">
    <citation type="submission" date="2022-12" db="EMBL/GenBank/DDBJ databases">
        <title>Chitinophagaceae gen. sp. nov., a new member of the family Chitinophagaceae, isolated from soil in a chemical factory.</title>
        <authorList>
            <person name="Ke Z."/>
        </authorList>
    </citation>
    <scope>NUCLEOTIDE SEQUENCE [LARGE SCALE GENOMIC DNA]</scope>
    <source>
        <strain evidence="6 7">LY-5</strain>
    </source>
</reference>
<dbReference type="Gene3D" id="3.20.20.30">
    <property type="entry name" value="Luciferase-like domain"/>
    <property type="match status" value="1"/>
</dbReference>
<dbReference type="PANTHER" id="PTHR30011:SF16">
    <property type="entry name" value="C2H2 FINGER DOMAIN TRANSCRIPTION FACTOR (EUROFUNG)-RELATED"/>
    <property type="match status" value="1"/>
</dbReference>
<evidence type="ECO:0000256" key="1">
    <source>
        <dbReference type="ARBA" id="ARBA00022630"/>
    </source>
</evidence>
<dbReference type="PANTHER" id="PTHR30011">
    <property type="entry name" value="ALKANESULFONATE MONOOXYGENASE-RELATED"/>
    <property type="match status" value="1"/>
</dbReference>
<dbReference type="RefSeq" id="WP_407029856.1">
    <property type="nucleotide sequence ID" value="NZ_JAQGEF010000002.1"/>
</dbReference>
<dbReference type="InterPro" id="IPR036661">
    <property type="entry name" value="Luciferase-like_sf"/>
</dbReference>
<feature type="domain" description="Luciferase-like" evidence="5">
    <location>
        <begin position="64"/>
        <end position="198"/>
    </location>
</feature>